<protein>
    <recommendedName>
        <fullName evidence="4">TIGR03758 family integrating conjugative element protein</fullName>
    </recommendedName>
</protein>
<name>A0A2S7K030_9PROT</name>
<organism evidence="2 3">
    <name type="scientific">Hyphococcus luteus</name>
    <dbReference type="NCBI Taxonomy" id="2058213"/>
    <lineage>
        <taxon>Bacteria</taxon>
        <taxon>Pseudomonadati</taxon>
        <taxon>Pseudomonadota</taxon>
        <taxon>Alphaproteobacteria</taxon>
        <taxon>Parvularculales</taxon>
        <taxon>Parvularculaceae</taxon>
        <taxon>Hyphococcus</taxon>
    </lineage>
</organism>
<dbReference type="EMBL" id="PJCH01000016">
    <property type="protein sequence ID" value="PQA85864.1"/>
    <property type="molecule type" value="Genomic_DNA"/>
</dbReference>
<keyword evidence="3" id="KW-1185">Reference proteome</keyword>
<keyword evidence="1" id="KW-0472">Membrane</keyword>
<keyword evidence="1" id="KW-1133">Transmembrane helix</keyword>
<dbReference type="InterPro" id="IPR021676">
    <property type="entry name" value="DUF3262"/>
</dbReference>
<gene>
    <name evidence="2" type="ORF">CW354_20230</name>
</gene>
<feature type="transmembrane region" description="Helical" evidence="1">
    <location>
        <begin position="86"/>
        <end position="105"/>
    </location>
</feature>
<sequence>MWSSIRRNSIAAGLVFGLVALAIAEPAIAQMSAASEAEFQTGSGQAAGTMKTVIAQFVGVMTAFVIVWILFGAFQGWAKARLESRELLWVGLRISLVALFVGFFIRP</sequence>
<reference evidence="2 3" key="1">
    <citation type="submission" date="2017-12" db="EMBL/GenBank/DDBJ databases">
        <authorList>
            <person name="Hurst M.R.H."/>
        </authorList>
    </citation>
    <scope>NUCLEOTIDE SEQUENCE [LARGE SCALE GENOMIC DNA]</scope>
    <source>
        <strain evidence="2 3">SY-3-19</strain>
    </source>
</reference>
<dbReference type="Proteomes" id="UP000239504">
    <property type="component" value="Unassembled WGS sequence"/>
</dbReference>
<proteinExistence type="predicted"/>
<dbReference type="OrthoDB" id="8451560at2"/>
<accession>A0A2S7K030</accession>
<evidence type="ECO:0000256" key="1">
    <source>
        <dbReference type="SAM" id="Phobius"/>
    </source>
</evidence>
<comment type="caution">
    <text evidence="2">The sequence shown here is derived from an EMBL/GenBank/DDBJ whole genome shotgun (WGS) entry which is preliminary data.</text>
</comment>
<keyword evidence="1" id="KW-0812">Transmembrane</keyword>
<dbReference type="AlphaFoldDB" id="A0A2S7K030"/>
<feature type="transmembrane region" description="Helical" evidence="1">
    <location>
        <begin position="53"/>
        <end position="74"/>
    </location>
</feature>
<evidence type="ECO:0008006" key="4">
    <source>
        <dbReference type="Google" id="ProtNLM"/>
    </source>
</evidence>
<evidence type="ECO:0000313" key="2">
    <source>
        <dbReference type="EMBL" id="PQA85864.1"/>
    </source>
</evidence>
<dbReference type="RefSeq" id="WP_104831917.1">
    <property type="nucleotide sequence ID" value="NZ_PJCH01000016.1"/>
</dbReference>
<evidence type="ECO:0000313" key="3">
    <source>
        <dbReference type="Proteomes" id="UP000239504"/>
    </source>
</evidence>
<dbReference type="Pfam" id="PF11660">
    <property type="entry name" value="DUF3262"/>
    <property type="match status" value="1"/>
</dbReference>